<keyword evidence="2" id="KW-1185">Reference proteome</keyword>
<dbReference type="PANTHER" id="PTHR38588">
    <property type="entry name" value="BLL0334 PROTEIN"/>
    <property type="match status" value="1"/>
</dbReference>
<dbReference type="AlphaFoldDB" id="A0A916SJY5"/>
<name>A0A916SJY5_9BURK</name>
<dbReference type="EMBL" id="BMIG01000007">
    <property type="protein sequence ID" value="GGB01359.1"/>
    <property type="molecule type" value="Genomic_DNA"/>
</dbReference>
<reference evidence="1" key="1">
    <citation type="journal article" date="2014" name="Int. J. Syst. Evol. Microbiol.">
        <title>Complete genome sequence of Corynebacterium casei LMG S-19264T (=DSM 44701T), isolated from a smear-ripened cheese.</title>
        <authorList>
            <consortium name="US DOE Joint Genome Institute (JGI-PGF)"/>
            <person name="Walter F."/>
            <person name="Albersmeier A."/>
            <person name="Kalinowski J."/>
            <person name="Ruckert C."/>
        </authorList>
    </citation>
    <scope>NUCLEOTIDE SEQUENCE</scope>
    <source>
        <strain evidence="1">CGMCC 1.15322</strain>
    </source>
</reference>
<evidence type="ECO:0000313" key="2">
    <source>
        <dbReference type="Proteomes" id="UP000620596"/>
    </source>
</evidence>
<dbReference type="InterPro" id="IPR010419">
    <property type="entry name" value="CO_DH_gsu"/>
</dbReference>
<dbReference type="CDD" id="cd07823">
    <property type="entry name" value="SRPBCC_5"/>
    <property type="match status" value="1"/>
</dbReference>
<protein>
    <recommendedName>
        <fullName evidence="3">Carbon monoxide dehydrogenase</fullName>
    </recommendedName>
</protein>
<organism evidence="1 2">
    <name type="scientific">Polaromonas eurypsychrophila</name>
    <dbReference type="NCBI Taxonomy" id="1614635"/>
    <lineage>
        <taxon>Bacteria</taxon>
        <taxon>Pseudomonadati</taxon>
        <taxon>Pseudomonadota</taxon>
        <taxon>Betaproteobacteria</taxon>
        <taxon>Burkholderiales</taxon>
        <taxon>Comamonadaceae</taxon>
        <taxon>Polaromonas</taxon>
    </lineage>
</organism>
<dbReference type="SUPFAM" id="SSF55961">
    <property type="entry name" value="Bet v1-like"/>
    <property type="match status" value="1"/>
</dbReference>
<gene>
    <name evidence="1" type="ORF">GCM10011496_22850</name>
</gene>
<dbReference type="Gene3D" id="3.30.530.20">
    <property type="match status" value="1"/>
</dbReference>
<dbReference type="Proteomes" id="UP000620596">
    <property type="component" value="Unassembled WGS sequence"/>
</dbReference>
<dbReference type="RefSeq" id="WP_188708637.1">
    <property type="nucleotide sequence ID" value="NZ_BMIG01000007.1"/>
</dbReference>
<reference evidence="1" key="2">
    <citation type="submission" date="2020-09" db="EMBL/GenBank/DDBJ databases">
        <authorList>
            <person name="Sun Q."/>
            <person name="Zhou Y."/>
        </authorList>
    </citation>
    <scope>NUCLEOTIDE SEQUENCE</scope>
    <source>
        <strain evidence="1">CGMCC 1.15322</strain>
    </source>
</reference>
<evidence type="ECO:0008006" key="3">
    <source>
        <dbReference type="Google" id="ProtNLM"/>
    </source>
</evidence>
<proteinExistence type="predicted"/>
<dbReference type="PANTHER" id="PTHR38588:SF1">
    <property type="entry name" value="BLL0334 PROTEIN"/>
    <property type="match status" value="1"/>
</dbReference>
<accession>A0A916SJY5</accession>
<dbReference type="Pfam" id="PF06240">
    <property type="entry name" value="COXG"/>
    <property type="match status" value="1"/>
</dbReference>
<evidence type="ECO:0000313" key="1">
    <source>
        <dbReference type="EMBL" id="GGB01359.1"/>
    </source>
</evidence>
<comment type="caution">
    <text evidence="1">The sequence shown here is derived from an EMBL/GenBank/DDBJ whole genome shotgun (WGS) entry which is preliminary data.</text>
</comment>
<dbReference type="InterPro" id="IPR023393">
    <property type="entry name" value="START-like_dom_sf"/>
</dbReference>
<sequence length="199" mass="20502">MEVTIDKQYPVAAGLDAAWQVLANINELATCMPGAQITEEIDPTHYKGSVRVKVGPAVAAFAGTIEVLAMDPQAHTLRLLGKGADKGGSSASMELTASLVAVDAGSSTLTGKAEVIVNGKFAQFGGRMMTSVSDMILAQFAEVFSQKAQALQGAAAPAAEGAAPVAAPAPPVVAREFNALGLVWALIRNFFAGLFGRRS</sequence>